<evidence type="ECO:0000313" key="4">
    <source>
        <dbReference type="WBParaSite" id="ACOC_0000115901-mRNA-1"/>
    </source>
</evidence>
<dbReference type="AlphaFoldDB" id="A0A0R3PBR3"/>
<sequence>MNPNYCDAVLNSPMSLIALGVIDGNTSIYCDASEGSSFYHSFDSEDLPEEEEEDIIDERYTDWNAHCVHEVSPSVTEAHESLQSSAPSLEEEEVSTERRRYEQMVDGGNIMVEPSPYLQIECHSIKRQVSEDLARNRLEKEENVIEERRTDWDPHDIREISPSVPEAHESQQSSAPSSEEEISTEYRYEQMVDGGNIIVEPSPYLQIECHLIKRQVSEDLARNRLESLTLTTLCDSNQSEENHARRSSSSSSEKEDDSEESYTDWTARNVREVSPSVAEVHESQESSALSSQEEEISIEHMRNKYPNRPPPEVFFRVKMKNTCISLWGDKVQHLPELLCILKMCHHIYGPLSITSCEEVIESCFNPDGERSNWSLMKDGGRTDVKRMFELKMFQLSKPPNRMEVQPVDCILKSKFRMLPKGLISEVYKALLKSKKGKAVKEIMEMMTPFLKANDDFSRLDEIKEAILTVPDVIRINNDYLELSNDDAFFVITDQII</sequence>
<feature type="region of interest" description="Disordered" evidence="1">
    <location>
        <begin position="236"/>
        <end position="296"/>
    </location>
</feature>
<evidence type="ECO:0000313" key="3">
    <source>
        <dbReference type="Proteomes" id="UP000267027"/>
    </source>
</evidence>
<keyword evidence="3" id="KW-1185">Reference proteome</keyword>
<evidence type="ECO:0000256" key="1">
    <source>
        <dbReference type="SAM" id="MobiDB-lite"/>
    </source>
</evidence>
<organism evidence="4">
    <name type="scientific">Angiostrongylus costaricensis</name>
    <name type="common">Nematode worm</name>
    <dbReference type="NCBI Taxonomy" id="334426"/>
    <lineage>
        <taxon>Eukaryota</taxon>
        <taxon>Metazoa</taxon>
        <taxon>Ecdysozoa</taxon>
        <taxon>Nematoda</taxon>
        <taxon>Chromadorea</taxon>
        <taxon>Rhabditida</taxon>
        <taxon>Rhabditina</taxon>
        <taxon>Rhabditomorpha</taxon>
        <taxon>Strongyloidea</taxon>
        <taxon>Metastrongylidae</taxon>
        <taxon>Angiostrongylus</taxon>
    </lineage>
</organism>
<dbReference type="EMBL" id="UYYA01000158">
    <property type="protein sequence ID" value="VDM52745.1"/>
    <property type="molecule type" value="Genomic_DNA"/>
</dbReference>
<reference evidence="4" key="1">
    <citation type="submission" date="2017-02" db="UniProtKB">
        <authorList>
            <consortium name="WormBaseParasite"/>
        </authorList>
    </citation>
    <scope>IDENTIFICATION</scope>
</reference>
<feature type="compositionally biased region" description="Basic and acidic residues" evidence="1">
    <location>
        <begin position="147"/>
        <end position="159"/>
    </location>
</feature>
<name>A0A0R3PBR3_ANGCS</name>
<protein>
    <submittedName>
        <fullName evidence="4">RING-type domain-containing protein</fullName>
    </submittedName>
</protein>
<feature type="region of interest" description="Disordered" evidence="1">
    <location>
        <begin position="147"/>
        <end position="183"/>
    </location>
</feature>
<feature type="region of interest" description="Disordered" evidence="1">
    <location>
        <begin position="75"/>
        <end position="96"/>
    </location>
</feature>
<dbReference type="OrthoDB" id="5864078at2759"/>
<dbReference type="WBParaSite" id="ACOC_0000115901-mRNA-1">
    <property type="protein sequence ID" value="ACOC_0000115901-mRNA-1"/>
    <property type="gene ID" value="ACOC_0000115901"/>
</dbReference>
<reference evidence="2 3" key="2">
    <citation type="submission" date="2018-11" db="EMBL/GenBank/DDBJ databases">
        <authorList>
            <consortium name="Pathogen Informatics"/>
        </authorList>
    </citation>
    <scope>NUCLEOTIDE SEQUENCE [LARGE SCALE GENOMIC DNA]</scope>
    <source>
        <strain evidence="2 3">Costa Rica</strain>
    </source>
</reference>
<dbReference type="Proteomes" id="UP000267027">
    <property type="component" value="Unassembled WGS sequence"/>
</dbReference>
<gene>
    <name evidence="2" type="ORF">ACOC_LOCUS1160</name>
</gene>
<accession>A0A0R3PBR3</accession>
<proteinExistence type="predicted"/>
<evidence type="ECO:0000313" key="2">
    <source>
        <dbReference type="EMBL" id="VDM52745.1"/>
    </source>
</evidence>